<keyword evidence="1" id="KW-0472">Membrane</keyword>
<feature type="transmembrane region" description="Helical" evidence="1">
    <location>
        <begin position="311"/>
        <end position="332"/>
    </location>
</feature>
<evidence type="ECO:0000256" key="1">
    <source>
        <dbReference type="SAM" id="Phobius"/>
    </source>
</evidence>
<accession>A0A2T1FF82</accession>
<dbReference type="EMBL" id="PVWO01000544">
    <property type="protein sequence ID" value="PSB43656.1"/>
    <property type="molecule type" value="Genomic_DNA"/>
</dbReference>
<proteinExistence type="predicted"/>
<keyword evidence="3" id="KW-1185">Reference proteome</keyword>
<reference evidence="2 3" key="1">
    <citation type="submission" date="2018-03" db="EMBL/GenBank/DDBJ databases">
        <title>The ancient ancestry and fast evolution of plastids.</title>
        <authorList>
            <person name="Moore K.R."/>
            <person name="Magnabosco C."/>
            <person name="Momper L."/>
            <person name="Gold D.A."/>
            <person name="Bosak T."/>
            <person name="Fournier G.P."/>
        </authorList>
    </citation>
    <scope>NUCLEOTIDE SEQUENCE [LARGE SCALE GENOMIC DNA]</scope>
    <source>
        <strain evidence="2 3">CCALA 037</strain>
    </source>
</reference>
<sequence length="388" mass="41878">MQLFFVDPSHFITLAAASNIAEGAVKAGADSATSIQTLYEQIYQGQGAFGRICQAMYTLAFLMFCIKLHAVYLEKGKNLTAILQGMAIPLILVILLGTKTGAPAKLLTYGLRSMSANIATPIISTIQIDLERDKISQAAKEAGLARTELVKQFNAKIAKCGLESTDIGIQRGCVQANAIIELKNIEKNNINDPTYKRYLESVRDNAINTTKQEAEVADKNAIEQAITVGFAGVMEGIINNLLYSISMLFYWVVELSQIIAFYLLPVAMTMGIYDLSAIAHWIGIFWSLCNAKICFAIVVALVVYIAQTFNFAGYILSLLLAFFAPAISYMFAKGGAVAIAEGLSTLPAGAVAGAIGKGFANVRSRRQASRSIQQVSIVKSTKPSKATK</sequence>
<feature type="transmembrane region" description="Helical" evidence="1">
    <location>
        <begin position="248"/>
        <end position="272"/>
    </location>
</feature>
<comment type="caution">
    <text evidence="2">The sequence shown here is derived from an EMBL/GenBank/DDBJ whole genome shotgun (WGS) entry which is preliminary data.</text>
</comment>
<evidence type="ECO:0000313" key="2">
    <source>
        <dbReference type="EMBL" id="PSB43656.1"/>
    </source>
</evidence>
<gene>
    <name evidence="2" type="ORF">C7B77_26060</name>
</gene>
<feature type="transmembrane region" description="Helical" evidence="1">
    <location>
        <begin position="278"/>
        <end position="304"/>
    </location>
</feature>
<organism evidence="2 3">
    <name type="scientific">Chamaesiphon polymorphus CCALA 037</name>
    <dbReference type="NCBI Taxonomy" id="2107692"/>
    <lineage>
        <taxon>Bacteria</taxon>
        <taxon>Bacillati</taxon>
        <taxon>Cyanobacteriota</taxon>
        <taxon>Cyanophyceae</taxon>
        <taxon>Gomontiellales</taxon>
        <taxon>Chamaesiphonaceae</taxon>
        <taxon>Chamaesiphon</taxon>
    </lineage>
</organism>
<feature type="transmembrane region" description="Helical" evidence="1">
    <location>
        <begin position="55"/>
        <end position="73"/>
    </location>
</feature>
<feature type="transmembrane region" description="Helical" evidence="1">
    <location>
        <begin position="338"/>
        <end position="360"/>
    </location>
</feature>
<name>A0A2T1FF82_9CYAN</name>
<dbReference type="AlphaFoldDB" id="A0A2T1FF82"/>
<evidence type="ECO:0000313" key="3">
    <source>
        <dbReference type="Proteomes" id="UP000238937"/>
    </source>
</evidence>
<protein>
    <submittedName>
        <fullName evidence="2">Uncharacterized protein</fullName>
    </submittedName>
</protein>
<dbReference type="OrthoDB" id="426035at2"/>
<keyword evidence="1" id="KW-1133">Transmembrane helix</keyword>
<dbReference type="Proteomes" id="UP000238937">
    <property type="component" value="Unassembled WGS sequence"/>
</dbReference>
<keyword evidence="1" id="KW-0812">Transmembrane</keyword>
<dbReference type="RefSeq" id="WP_106311859.1">
    <property type="nucleotide sequence ID" value="NZ_PVWO01000544.1"/>
</dbReference>
<feature type="transmembrane region" description="Helical" evidence="1">
    <location>
        <begin position="79"/>
        <end position="97"/>
    </location>
</feature>